<dbReference type="Pfam" id="PF01055">
    <property type="entry name" value="Glyco_hydro_31_2nd"/>
    <property type="match status" value="1"/>
</dbReference>
<evidence type="ECO:0000256" key="2">
    <source>
        <dbReference type="ARBA" id="ARBA00001657"/>
    </source>
</evidence>
<dbReference type="GO" id="GO:0005576">
    <property type="term" value="C:extracellular region"/>
    <property type="evidence" value="ECO:0007669"/>
    <property type="project" value="UniProtKB-SubCell"/>
</dbReference>
<keyword evidence="14" id="KW-0961">Cell wall biogenesis/degradation</keyword>
<comment type="caution">
    <text evidence="22">The sequence shown here is derived from an EMBL/GenBank/DDBJ whole genome shotgun (WGS) entry which is preliminary data.</text>
</comment>
<comment type="subcellular location">
    <subcellularLocation>
        <location evidence="3">Secreted</location>
    </subcellularLocation>
</comment>
<accession>A0A2T6ZZH7</accession>
<sequence length="890" mass="99561">MATLTRRVAILVFISLASATIVIRPPAPDVNSCPGYKATYIEETSSGLTAELQLAGTACNIYGRDLATLKLQATYDSKSRIHVKITDTEEKRYQIPEEAFPRPHSEATGSAKSSDITFTYTTFPFGFTITRRSTGEKLFDTTGDTLVFESQYLRLKTSLPTDPNIYGLGEHTDSFRLPNVNHTRTLWSRDSYGIPQKSNLYGNHPIYLDHRESGTHGVLLLNSNGMDIKLKTVNGQSSLEYNVIGGILDLYFFAGPEPVAVAKQYAEVAGLPTMMPYWGLGFHQCRYGYRDWIDLAEVIANHSIAEIPLETMWTDIDYMYNRWVFTLDPERFPLDKVREIIDYLHEHGQHYIAMVDPAIAYQDYPTFNRGKQDGIFLKEADGSIHKGVVWPGVTAFPDWFHPNTSPFWVGEFVEFFSADAGVDIDGVWIDMNEPASFCNYPCNDPEADAIEQKMPPQRLPVRGPPRIIPGFPGTGKPTASVHSAERRVRKRQKGGSIDLISPLYAITNDAPLGLSDRTAHTDIVHYGGLSEYDTHNLYGAMMSYTTYEAMLARRPGLRPLIITRSTFAGAGKRVGKWLGDNMSQWDQYRWSISGMLGFASIYQMPMVGSDVCGFGGNTTETLCARWASLGAFNPFFRNHNGDTSIPQEFYRWPLVASSARKSIDIRYRLLDYIYTAMYHQSIDGTPLLNPLFFKYPKDTNTYSIDAQFIYGNALLVSPVIKENSTSVEVYLPKDTLYDFHTGKKIKGGGMNMTLTNIPFDEIPLHIIGGNILPFRSSSAYTTTELRTRPFTIVIALDECGEASGSLYIDDGVSIQQEAVIDVMMEYKSGKLSIKGKFGFKGEKDGVSVKIEAVKVLGKKRKDGRSGGEEEEEVFEKKVDVELVGNVEIKV</sequence>
<keyword evidence="13 17" id="KW-0326">Glycosidase</keyword>
<feature type="signal peptide" evidence="18">
    <location>
        <begin position="1"/>
        <end position="19"/>
    </location>
</feature>
<dbReference type="InterPro" id="IPR017853">
    <property type="entry name" value="GH"/>
</dbReference>
<dbReference type="SUPFAM" id="SSF74650">
    <property type="entry name" value="Galactose mutarotase-like"/>
    <property type="match status" value="1"/>
</dbReference>
<comment type="function">
    <text evidence="16">Glucosidase involved in the degradation of cellulosic biomass. Has both alpha- and beta-glucosidase activity.</text>
</comment>
<dbReference type="CDD" id="cd06602">
    <property type="entry name" value="GH31_MGAM_SI_GAA"/>
    <property type="match status" value="1"/>
</dbReference>
<dbReference type="Gene3D" id="2.60.40.1180">
    <property type="entry name" value="Golgi alpha-mannosidase II"/>
    <property type="match status" value="2"/>
</dbReference>
<dbReference type="Proteomes" id="UP000244722">
    <property type="component" value="Unassembled WGS sequence"/>
</dbReference>
<evidence type="ECO:0000259" key="19">
    <source>
        <dbReference type="Pfam" id="PF01055"/>
    </source>
</evidence>
<dbReference type="Pfam" id="PF13802">
    <property type="entry name" value="Gal_mutarotas_2"/>
    <property type="match status" value="1"/>
</dbReference>
<evidence type="ECO:0000313" key="22">
    <source>
        <dbReference type="EMBL" id="PUU80897.1"/>
    </source>
</evidence>
<name>A0A2T6ZZH7_TUBBO</name>
<dbReference type="CDD" id="cd14752">
    <property type="entry name" value="GH31_N"/>
    <property type="match status" value="1"/>
</dbReference>
<dbReference type="InterPro" id="IPR025887">
    <property type="entry name" value="Glyco_hydro_31_N_dom"/>
</dbReference>
<dbReference type="GO" id="GO:0004558">
    <property type="term" value="F:alpha-1,4-glucosidase activity"/>
    <property type="evidence" value="ECO:0007669"/>
    <property type="project" value="UniProtKB-EC"/>
</dbReference>
<dbReference type="InterPro" id="IPR000322">
    <property type="entry name" value="Glyco_hydro_31_TIM"/>
</dbReference>
<evidence type="ECO:0000256" key="7">
    <source>
        <dbReference type="ARBA" id="ARBA00014002"/>
    </source>
</evidence>
<evidence type="ECO:0000259" key="20">
    <source>
        <dbReference type="Pfam" id="PF13802"/>
    </source>
</evidence>
<dbReference type="STRING" id="42251.A0A2T6ZZH7"/>
<evidence type="ECO:0000256" key="12">
    <source>
        <dbReference type="ARBA" id="ARBA00023277"/>
    </source>
</evidence>
<keyword evidence="15" id="KW-0624">Polysaccharide degradation</keyword>
<evidence type="ECO:0000256" key="16">
    <source>
        <dbReference type="ARBA" id="ARBA00025512"/>
    </source>
</evidence>
<evidence type="ECO:0000256" key="8">
    <source>
        <dbReference type="ARBA" id="ARBA00022525"/>
    </source>
</evidence>
<evidence type="ECO:0000256" key="17">
    <source>
        <dbReference type="RuleBase" id="RU361185"/>
    </source>
</evidence>
<feature type="domain" description="Glycosyl hydrolase family 31 C-terminal" evidence="21">
    <location>
        <begin position="684"/>
        <end position="772"/>
    </location>
</feature>
<dbReference type="SUPFAM" id="SSF51011">
    <property type="entry name" value="Glycosyl hydrolase domain"/>
    <property type="match status" value="1"/>
</dbReference>
<evidence type="ECO:0000256" key="10">
    <source>
        <dbReference type="ARBA" id="ARBA00022801"/>
    </source>
</evidence>
<dbReference type="SUPFAM" id="SSF51445">
    <property type="entry name" value="(Trans)glycosidases"/>
    <property type="match status" value="1"/>
</dbReference>
<dbReference type="OrthoDB" id="5839090at2759"/>
<evidence type="ECO:0000256" key="13">
    <source>
        <dbReference type="ARBA" id="ARBA00023295"/>
    </source>
</evidence>
<evidence type="ECO:0000256" key="14">
    <source>
        <dbReference type="ARBA" id="ARBA00023316"/>
    </source>
</evidence>
<evidence type="ECO:0000256" key="4">
    <source>
        <dbReference type="ARBA" id="ARBA00007806"/>
    </source>
</evidence>
<keyword evidence="10 17" id="KW-0378">Hydrolase</keyword>
<dbReference type="InterPro" id="IPR013780">
    <property type="entry name" value="Glyco_hydro_b"/>
</dbReference>
<keyword evidence="8" id="KW-0964">Secreted</keyword>
<evidence type="ECO:0000256" key="9">
    <source>
        <dbReference type="ARBA" id="ARBA00022729"/>
    </source>
</evidence>
<keyword evidence="23" id="KW-1185">Reference proteome</keyword>
<dbReference type="PROSITE" id="PS00129">
    <property type="entry name" value="GLYCOSYL_HYDROL_F31_1"/>
    <property type="match status" value="1"/>
</dbReference>
<dbReference type="PANTHER" id="PTHR22762:SF67">
    <property type="entry name" value="ALPHA_BETA-GLUCOSIDASE AGDC-RELATED"/>
    <property type="match status" value="1"/>
</dbReference>
<evidence type="ECO:0000256" key="18">
    <source>
        <dbReference type="SAM" id="SignalP"/>
    </source>
</evidence>
<evidence type="ECO:0000259" key="21">
    <source>
        <dbReference type="Pfam" id="PF21365"/>
    </source>
</evidence>
<dbReference type="Gene3D" id="2.60.40.1760">
    <property type="entry name" value="glycosyl hydrolase (family 31)"/>
    <property type="match status" value="1"/>
</dbReference>
<comment type="similarity">
    <text evidence="4 17">Belongs to the glycosyl hydrolase 31 family.</text>
</comment>
<feature type="domain" description="Glycoside hydrolase family 31 TIM barrel" evidence="19">
    <location>
        <begin position="272"/>
        <end position="676"/>
    </location>
</feature>
<evidence type="ECO:0000256" key="11">
    <source>
        <dbReference type="ARBA" id="ARBA00023180"/>
    </source>
</evidence>
<proteinExistence type="inferred from homology"/>
<evidence type="ECO:0000256" key="5">
    <source>
        <dbReference type="ARBA" id="ARBA00012741"/>
    </source>
</evidence>
<evidence type="ECO:0000256" key="3">
    <source>
        <dbReference type="ARBA" id="ARBA00004613"/>
    </source>
</evidence>
<dbReference type="GO" id="GO:0030246">
    <property type="term" value="F:carbohydrate binding"/>
    <property type="evidence" value="ECO:0007669"/>
    <property type="project" value="InterPro"/>
</dbReference>
<dbReference type="EMBL" id="NESQ01000054">
    <property type="protein sequence ID" value="PUU80897.1"/>
    <property type="molecule type" value="Genomic_DNA"/>
</dbReference>
<dbReference type="GO" id="GO:0000272">
    <property type="term" value="P:polysaccharide catabolic process"/>
    <property type="evidence" value="ECO:0007669"/>
    <property type="project" value="UniProtKB-KW"/>
</dbReference>
<dbReference type="EC" id="3.2.1.20" evidence="5"/>
<dbReference type="GO" id="GO:0071555">
    <property type="term" value="P:cell wall organization"/>
    <property type="evidence" value="ECO:0007669"/>
    <property type="project" value="UniProtKB-KW"/>
</dbReference>
<evidence type="ECO:0000313" key="23">
    <source>
        <dbReference type="Proteomes" id="UP000244722"/>
    </source>
</evidence>
<evidence type="ECO:0000256" key="15">
    <source>
        <dbReference type="ARBA" id="ARBA00023326"/>
    </source>
</evidence>
<organism evidence="22 23">
    <name type="scientific">Tuber borchii</name>
    <name type="common">White truffle</name>
    <dbReference type="NCBI Taxonomy" id="42251"/>
    <lineage>
        <taxon>Eukaryota</taxon>
        <taxon>Fungi</taxon>
        <taxon>Dikarya</taxon>
        <taxon>Ascomycota</taxon>
        <taxon>Pezizomycotina</taxon>
        <taxon>Pezizomycetes</taxon>
        <taxon>Pezizales</taxon>
        <taxon>Tuberaceae</taxon>
        <taxon>Tuber</taxon>
    </lineage>
</organism>
<feature type="chain" id="PRO_5015475785" description="Probable alpha/beta-glucosidase agdC" evidence="18">
    <location>
        <begin position="20"/>
        <end position="890"/>
    </location>
</feature>
<dbReference type="Gene3D" id="3.20.20.80">
    <property type="entry name" value="Glycosidases"/>
    <property type="match status" value="1"/>
</dbReference>
<dbReference type="InterPro" id="IPR048395">
    <property type="entry name" value="Glyco_hydro_31_C"/>
</dbReference>
<comment type="catalytic activity">
    <reaction evidence="2">
        <text>Hydrolysis of terminal, non-reducing (1-&gt;4)-linked alpha-D-glucose residues with release of alpha-D-glucose.</text>
        <dbReference type="EC" id="3.2.1.20"/>
    </reaction>
</comment>
<reference evidence="22 23" key="1">
    <citation type="submission" date="2017-04" db="EMBL/GenBank/DDBJ databases">
        <title>Draft genome sequence of Tuber borchii Vittad., a whitish edible truffle.</title>
        <authorList>
            <consortium name="DOE Joint Genome Institute"/>
            <person name="Murat C."/>
            <person name="Kuo A."/>
            <person name="Barry K.W."/>
            <person name="Clum A."/>
            <person name="Dockter R.B."/>
            <person name="Fauchery L."/>
            <person name="Iotti M."/>
            <person name="Kohler A."/>
            <person name="Labutti K."/>
            <person name="Lindquist E.A."/>
            <person name="Lipzen A."/>
            <person name="Ohm R.A."/>
            <person name="Wang M."/>
            <person name="Grigoriev I.V."/>
            <person name="Zambonelli A."/>
            <person name="Martin F.M."/>
        </authorList>
    </citation>
    <scope>NUCLEOTIDE SEQUENCE [LARGE SCALE GENOMIC DNA]</scope>
    <source>
        <strain evidence="22 23">Tbo3840</strain>
    </source>
</reference>
<gene>
    <name evidence="22" type="ORF">B9Z19DRAFT_680055</name>
</gene>
<dbReference type="InterPro" id="IPR011013">
    <property type="entry name" value="Gal_mutarotase_sf_dom"/>
</dbReference>
<comment type="catalytic activity">
    <reaction evidence="1">
        <text>Hydrolysis of terminal, non-reducing beta-D-glucosyl residues with release of beta-D-glucose.</text>
        <dbReference type="EC" id="3.2.1.21"/>
    </reaction>
</comment>
<evidence type="ECO:0000256" key="1">
    <source>
        <dbReference type="ARBA" id="ARBA00000448"/>
    </source>
</evidence>
<keyword evidence="12" id="KW-0119">Carbohydrate metabolism</keyword>
<dbReference type="EC" id="3.2.1.21" evidence="6"/>
<dbReference type="InterPro" id="IPR030458">
    <property type="entry name" value="Glyco_hydro_31_AS"/>
</dbReference>
<protein>
    <recommendedName>
        <fullName evidence="7">Probable alpha/beta-glucosidase agdC</fullName>
        <ecNumber evidence="5">3.2.1.20</ecNumber>
        <ecNumber evidence="6">3.2.1.21</ecNumber>
    </recommendedName>
</protein>
<feature type="domain" description="Glycoside hydrolase family 31 N-terminal" evidence="20">
    <location>
        <begin position="113"/>
        <end position="225"/>
    </location>
</feature>
<keyword evidence="11" id="KW-0325">Glycoprotein</keyword>
<dbReference type="GO" id="GO:0008422">
    <property type="term" value="F:beta-glucosidase activity"/>
    <property type="evidence" value="ECO:0007669"/>
    <property type="project" value="UniProtKB-EC"/>
</dbReference>
<evidence type="ECO:0000256" key="6">
    <source>
        <dbReference type="ARBA" id="ARBA00012744"/>
    </source>
</evidence>
<keyword evidence="9 18" id="KW-0732">Signal</keyword>
<dbReference type="AlphaFoldDB" id="A0A2T6ZZH7"/>
<dbReference type="PANTHER" id="PTHR22762">
    <property type="entry name" value="ALPHA-GLUCOSIDASE"/>
    <property type="match status" value="1"/>
</dbReference>
<dbReference type="Pfam" id="PF21365">
    <property type="entry name" value="Glyco_hydro_31_3rd"/>
    <property type="match status" value="1"/>
</dbReference>